<organism evidence="2 3">
    <name type="scientific">Nitratireductor mangrovi</name>
    <dbReference type="NCBI Taxonomy" id="2599600"/>
    <lineage>
        <taxon>Bacteria</taxon>
        <taxon>Pseudomonadati</taxon>
        <taxon>Pseudomonadota</taxon>
        <taxon>Alphaproteobacteria</taxon>
        <taxon>Hyphomicrobiales</taxon>
        <taxon>Phyllobacteriaceae</taxon>
        <taxon>Nitratireductor</taxon>
    </lineage>
</organism>
<dbReference type="Pfam" id="PF02602">
    <property type="entry name" value="HEM4"/>
    <property type="match status" value="1"/>
</dbReference>
<evidence type="ECO:0000313" key="3">
    <source>
        <dbReference type="Proteomes" id="UP000321389"/>
    </source>
</evidence>
<gene>
    <name evidence="2" type="ORF">FQ775_16000</name>
</gene>
<keyword evidence="2" id="KW-0456">Lyase</keyword>
<accession>A0A5B8L1D2</accession>
<sequence length="236" mass="24769">MARVLVTRPEPGATATARRLREEGHEPLLLPLSETRPLEGAFPDPDGIGAVAATSVNALRHASERDLSPFLAKTFFAVGEKTAQAAREAGFREVIVGQGDGAALARLVADTPVAAGKLLYLCGSVRHGAFEDGLAGQGIPVLPVETYAITYRSPSASELARVAGAGPPDFALVYSARGAEALRAIVEHRENTALFRGTAFLCLSKAVADRLASGHRPVLVSPEPSEEALLSQLPRC</sequence>
<evidence type="ECO:0000259" key="1">
    <source>
        <dbReference type="Pfam" id="PF02602"/>
    </source>
</evidence>
<dbReference type="InterPro" id="IPR036108">
    <property type="entry name" value="4pyrrol_syn_uPrphyn_synt_sf"/>
</dbReference>
<proteinExistence type="predicted"/>
<dbReference type="GO" id="GO:0033014">
    <property type="term" value="P:tetrapyrrole biosynthetic process"/>
    <property type="evidence" value="ECO:0007669"/>
    <property type="project" value="InterPro"/>
</dbReference>
<dbReference type="Proteomes" id="UP000321389">
    <property type="component" value="Chromosome"/>
</dbReference>
<keyword evidence="3" id="KW-1185">Reference proteome</keyword>
<feature type="domain" description="Tetrapyrrole biosynthesis uroporphyrinogen III synthase" evidence="1">
    <location>
        <begin position="16"/>
        <end position="230"/>
    </location>
</feature>
<dbReference type="AlphaFoldDB" id="A0A5B8L1D2"/>
<dbReference type="SUPFAM" id="SSF69618">
    <property type="entry name" value="HemD-like"/>
    <property type="match status" value="1"/>
</dbReference>
<reference evidence="2" key="1">
    <citation type="submission" date="2020-04" db="EMBL/GenBank/DDBJ databases">
        <title>Nitratireductor sp. nov. isolated from mangrove soil.</title>
        <authorList>
            <person name="Ye Y."/>
        </authorList>
    </citation>
    <scope>NUCLEOTIDE SEQUENCE</scope>
    <source>
        <strain evidence="2">SY7</strain>
    </source>
</reference>
<dbReference type="CDD" id="cd06578">
    <property type="entry name" value="HemD"/>
    <property type="match status" value="1"/>
</dbReference>
<dbReference type="RefSeq" id="WP_167813048.1">
    <property type="nucleotide sequence ID" value="NZ_CP042301.2"/>
</dbReference>
<evidence type="ECO:0000313" key="2">
    <source>
        <dbReference type="EMBL" id="QDZ01755.2"/>
    </source>
</evidence>
<protein>
    <submittedName>
        <fullName evidence="2">Uroporphyrinogen-III synthase</fullName>
        <ecNumber evidence="2">4.2.1.75</ecNumber>
    </submittedName>
</protein>
<dbReference type="NCBIfam" id="NF006621">
    <property type="entry name" value="PRK09189.1"/>
    <property type="match status" value="1"/>
</dbReference>
<dbReference type="GO" id="GO:0004852">
    <property type="term" value="F:uroporphyrinogen-III synthase activity"/>
    <property type="evidence" value="ECO:0007669"/>
    <property type="project" value="UniProtKB-EC"/>
</dbReference>
<dbReference type="KEGG" id="niy:FQ775_16000"/>
<name>A0A5B8L1D2_9HYPH</name>
<dbReference type="InterPro" id="IPR003754">
    <property type="entry name" value="4pyrrol_synth_uPrphyn_synth"/>
</dbReference>
<dbReference type="EC" id="4.2.1.75" evidence="2"/>
<dbReference type="EMBL" id="CP042301">
    <property type="protein sequence ID" value="QDZ01755.2"/>
    <property type="molecule type" value="Genomic_DNA"/>
</dbReference>
<dbReference type="Gene3D" id="3.40.50.10090">
    <property type="match status" value="2"/>
</dbReference>